<keyword evidence="5" id="KW-0472">Membrane</keyword>
<keyword evidence="7" id="KW-1185">Reference proteome</keyword>
<protein>
    <recommendedName>
        <fullName evidence="8">RRM domain-containing protein</fullName>
    </recommendedName>
</protein>
<gene>
    <name evidence="6" type="ORF">TcWFU_005652</name>
</gene>
<organism evidence="6 7">
    <name type="scientific">Taenia crassiceps</name>
    <dbReference type="NCBI Taxonomy" id="6207"/>
    <lineage>
        <taxon>Eukaryota</taxon>
        <taxon>Metazoa</taxon>
        <taxon>Spiralia</taxon>
        <taxon>Lophotrochozoa</taxon>
        <taxon>Platyhelminthes</taxon>
        <taxon>Cestoda</taxon>
        <taxon>Eucestoda</taxon>
        <taxon>Cyclophyllidea</taxon>
        <taxon>Taeniidae</taxon>
        <taxon>Taenia</taxon>
    </lineage>
</organism>
<keyword evidence="3" id="KW-1133">Transmembrane helix</keyword>
<comment type="subcellular location">
    <subcellularLocation>
        <location evidence="1">Mitochondrion membrane</location>
        <topology evidence="1">Multi-pass membrane protein</topology>
    </subcellularLocation>
</comment>
<evidence type="ECO:0000313" key="6">
    <source>
        <dbReference type="EMBL" id="KAL5112194.1"/>
    </source>
</evidence>
<evidence type="ECO:0000256" key="1">
    <source>
        <dbReference type="ARBA" id="ARBA00004225"/>
    </source>
</evidence>
<evidence type="ECO:0000256" key="4">
    <source>
        <dbReference type="ARBA" id="ARBA00023128"/>
    </source>
</evidence>
<comment type="caution">
    <text evidence="6">The sequence shown here is derived from an EMBL/GenBank/DDBJ whole genome shotgun (WGS) entry which is preliminary data.</text>
</comment>
<keyword evidence="2" id="KW-0812">Transmembrane</keyword>
<dbReference type="EMBL" id="JAKROA010000001">
    <property type="protein sequence ID" value="KAL5112194.1"/>
    <property type="molecule type" value="Genomic_DNA"/>
</dbReference>
<reference evidence="6 7" key="1">
    <citation type="journal article" date="2022" name="Front. Cell. Infect. Microbiol.">
        <title>The Genomes of Two Strains of Taenia crassiceps the Animal Model for the Study of Human Cysticercosis.</title>
        <authorList>
            <person name="Bobes R.J."/>
            <person name="Estrada K."/>
            <person name="Rios-Valencia D.G."/>
            <person name="Calderon-Gallegos A."/>
            <person name="de la Torre P."/>
            <person name="Carrero J.C."/>
            <person name="Sanchez-Flores A."/>
            <person name="Laclette J.P."/>
        </authorList>
    </citation>
    <scope>NUCLEOTIDE SEQUENCE [LARGE SCALE GENOMIC DNA]</scope>
    <source>
        <strain evidence="6">WFUcys</strain>
    </source>
</reference>
<evidence type="ECO:0000256" key="3">
    <source>
        <dbReference type="ARBA" id="ARBA00022989"/>
    </source>
</evidence>
<evidence type="ECO:0000256" key="5">
    <source>
        <dbReference type="ARBA" id="ARBA00023136"/>
    </source>
</evidence>
<dbReference type="InterPro" id="IPR035979">
    <property type="entry name" value="RBD_domain_sf"/>
</dbReference>
<dbReference type="InterPro" id="IPR009801">
    <property type="entry name" value="TMEM126"/>
</dbReference>
<proteinExistence type="predicted"/>
<evidence type="ECO:0000256" key="2">
    <source>
        <dbReference type="ARBA" id="ARBA00022692"/>
    </source>
</evidence>
<dbReference type="Proteomes" id="UP001651158">
    <property type="component" value="Unassembled WGS sequence"/>
</dbReference>
<sequence>MSYGRSPPRIDGMVSLKVDNLAYRTTVEDLRRIFSRYGEAMCIFHETRIRWTVEKMQFGEWMAEKLMGEKFVCSVPCMVDRILVDAGGVYQHLGVDDQGLTPRVVDPRIAMTMMIIRKINTAIAALALEIDFYLASSEEPGGTWRSGFCPVSQAIRERRELADVVEVELIAEVKLTLVALPSVGYAILQDIFVNRKLVSGFSSPETRKSLCYTCLEIRGSLIQMVAGVAGPILFSVSSCASASISYRTFPIPELTNYGKVIGLVRKACGSFPSTLFLLTLVNAIIGGFITEKMVEQHALISAARETVK</sequence>
<keyword evidence="4" id="KW-0496">Mitochondrion</keyword>
<evidence type="ECO:0008006" key="8">
    <source>
        <dbReference type="Google" id="ProtNLM"/>
    </source>
</evidence>
<evidence type="ECO:0000313" key="7">
    <source>
        <dbReference type="Proteomes" id="UP001651158"/>
    </source>
</evidence>
<name>A0ABR4QRX3_9CEST</name>
<dbReference type="SUPFAM" id="SSF54928">
    <property type="entry name" value="RNA-binding domain, RBD"/>
    <property type="match status" value="1"/>
</dbReference>
<accession>A0ABR4QRX3</accession>
<dbReference type="Pfam" id="PF07114">
    <property type="entry name" value="TMEM126"/>
    <property type="match status" value="1"/>
</dbReference>